<sequence>MKEEQQAVDKLYKSHFGRMVQAMLQFSRDLNLETAEDVVQDAFYSALSTWELTGIPDNPAGWVYKVSRNNALNFLKRNKSFKNPFGEDDAIDEGAEPNEDIFDDRKMYLLFACAHPRLSSKMQVLITLKYVANLRGESLAKALGMTVDGIDKVLSRAKSLIRMENIFLKEPTPQQLKTRLPIVHKIIYLIFNEGYRAGSGKEIIREDLCEESLIMTKSLLDNHICNAETAALYSLLLFNAARLGARLTVSGELLDLEEQDRALWDSDLIALGHYYFNQSQIPGEISSYHYEAAIAYLHSHAKSFADTDWATITQLYTKLLHGNPNPFISLNYAIALYYDGQKLSAFDVLEDLRKTFLEQYYLLHATLGKLYLLEGECDKSDFYLNKALSLTSFQAEKDFVRKMLLKN</sequence>
<proteinExistence type="predicted"/>
<dbReference type="InterPro" id="IPR046531">
    <property type="entry name" value="DUF6596"/>
</dbReference>
<dbReference type="Pfam" id="PF20239">
    <property type="entry name" value="DUF6596"/>
    <property type="match status" value="1"/>
</dbReference>
<evidence type="ECO:0000259" key="2">
    <source>
        <dbReference type="Pfam" id="PF20239"/>
    </source>
</evidence>
<protein>
    <submittedName>
        <fullName evidence="3">DNA-directed RNA polymerase sigma-70 factor</fullName>
    </submittedName>
</protein>
<dbReference type="EMBL" id="BMJC01000001">
    <property type="protein sequence ID" value="GGA86573.1"/>
    <property type="molecule type" value="Genomic_DNA"/>
</dbReference>
<feature type="domain" description="DUF6596" evidence="2">
    <location>
        <begin position="179"/>
        <end position="279"/>
    </location>
</feature>
<evidence type="ECO:0000259" key="1">
    <source>
        <dbReference type="Pfam" id="PF04542"/>
    </source>
</evidence>
<dbReference type="GO" id="GO:0006352">
    <property type="term" value="P:DNA-templated transcription initiation"/>
    <property type="evidence" value="ECO:0007669"/>
    <property type="project" value="InterPro"/>
</dbReference>
<gene>
    <name evidence="3" type="ORF">GCM10011511_07050</name>
</gene>
<dbReference type="InterPro" id="IPR013325">
    <property type="entry name" value="RNA_pol_sigma_r2"/>
</dbReference>
<dbReference type="Gene3D" id="1.10.1740.10">
    <property type="match status" value="1"/>
</dbReference>
<accession>A0A8J2XRE7</accession>
<dbReference type="PANTHER" id="PTHR47756">
    <property type="entry name" value="BLL6612 PROTEIN-RELATED"/>
    <property type="match status" value="1"/>
</dbReference>
<feature type="domain" description="RNA polymerase sigma-70 region 2" evidence="1">
    <location>
        <begin position="11"/>
        <end position="79"/>
    </location>
</feature>
<dbReference type="InterPro" id="IPR013324">
    <property type="entry name" value="RNA_pol_sigma_r3/r4-like"/>
</dbReference>
<dbReference type="InterPro" id="IPR007627">
    <property type="entry name" value="RNA_pol_sigma70_r2"/>
</dbReference>
<dbReference type="SUPFAM" id="SSF88659">
    <property type="entry name" value="Sigma3 and sigma4 domains of RNA polymerase sigma factors"/>
    <property type="match status" value="1"/>
</dbReference>
<dbReference type="RefSeq" id="WP_308423203.1">
    <property type="nucleotide sequence ID" value="NZ_BMJC01000001.1"/>
</dbReference>
<dbReference type="GO" id="GO:0003700">
    <property type="term" value="F:DNA-binding transcription factor activity"/>
    <property type="evidence" value="ECO:0007669"/>
    <property type="project" value="InterPro"/>
</dbReference>
<reference evidence="3" key="2">
    <citation type="submission" date="2020-09" db="EMBL/GenBank/DDBJ databases">
        <authorList>
            <person name="Sun Q."/>
            <person name="Zhou Y."/>
        </authorList>
    </citation>
    <scope>NUCLEOTIDE SEQUENCE</scope>
    <source>
        <strain evidence="3">CGMCC 1.15448</strain>
    </source>
</reference>
<dbReference type="AlphaFoldDB" id="A0A8J2XRE7"/>
<keyword evidence="4" id="KW-1185">Reference proteome</keyword>
<reference evidence="3" key="1">
    <citation type="journal article" date="2014" name="Int. J. Syst. Evol. Microbiol.">
        <title>Complete genome sequence of Corynebacterium casei LMG S-19264T (=DSM 44701T), isolated from a smear-ripened cheese.</title>
        <authorList>
            <consortium name="US DOE Joint Genome Institute (JGI-PGF)"/>
            <person name="Walter F."/>
            <person name="Albersmeier A."/>
            <person name="Kalinowski J."/>
            <person name="Ruckert C."/>
        </authorList>
    </citation>
    <scope>NUCLEOTIDE SEQUENCE</scope>
    <source>
        <strain evidence="3">CGMCC 1.15448</strain>
    </source>
</reference>
<name>A0A8J2XRE7_9BACT</name>
<dbReference type="NCBIfam" id="TIGR02937">
    <property type="entry name" value="sigma70-ECF"/>
    <property type="match status" value="1"/>
</dbReference>
<dbReference type="Pfam" id="PF04542">
    <property type="entry name" value="Sigma70_r2"/>
    <property type="match status" value="1"/>
</dbReference>
<organism evidence="3 4">
    <name type="scientific">Puia dinghuensis</name>
    <dbReference type="NCBI Taxonomy" id="1792502"/>
    <lineage>
        <taxon>Bacteria</taxon>
        <taxon>Pseudomonadati</taxon>
        <taxon>Bacteroidota</taxon>
        <taxon>Chitinophagia</taxon>
        <taxon>Chitinophagales</taxon>
        <taxon>Chitinophagaceae</taxon>
        <taxon>Puia</taxon>
    </lineage>
</organism>
<comment type="caution">
    <text evidence="3">The sequence shown here is derived from an EMBL/GenBank/DDBJ whole genome shotgun (WGS) entry which is preliminary data.</text>
</comment>
<dbReference type="SUPFAM" id="SSF88946">
    <property type="entry name" value="Sigma2 domain of RNA polymerase sigma factors"/>
    <property type="match status" value="1"/>
</dbReference>
<keyword evidence="3" id="KW-0240">DNA-directed RNA polymerase</keyword>
<dbReference type="PANTHER" id="PTHR47756:SF2">
    <property type="entry name" value="BLL6612 PROTEIN"/>
    <property type="match status" value="1"/>
</dbReference>
<evidence type="ECO:0000313" key="3">
    <source>
        <dbReference type="EMBL" id="GGA86573.1"/>
    </source>
</evidence>
<keyword evidence="3" id="KW-0804">Transcription</keyword>
<evidence type="ECO:0000313" key="4">
    <source>
        <dbReference type="Proteomes" id="UP000607559"/>
    </source>
</evidence>
<dbReference type="Proteomes" id="UP000607559">
    <property type="component" value="Unassembled WGS sequence"/>
</dbReference>
<dbReference type="InterPro" id="IPR014284">
    <property type="entry name" value="RNA_pol_sigma-70_dom"/>
</dbReference>
<dbReference type="GO" id="GO:0000428">
    <property type="term" value="C:DNA-directed RNA polymerase complex"/>
    <property type="evidence" value="ECO:0007669"/>
    <property type="project" value="UniProtKB-KW"/>
</dbReference>